<protein>
    <submittedName>
        <fullName evidence="2">Uncharacterized protein</fullName>
    </submittedName>
</protein>
<accession>A0A8T2N729</accession>
<feature type="region of interest" description="Disordered" evidence="1">
    <location>
        <begin position="48"/>
        <end position="110"/>
    </location>
</feature>
<evidence type="ECO:0000256" key="1">
    <source>
        <dbReference type="SAM" id="MobiDB-lite"/>
    </source>
</evidence>
<dbReference type="EMBL" id="JAFBMS010000102">
    <property type="protein sequence ID" value="KAG9336169.1"/>
    <property type="molecule type" value="Genomic_DNA"/>
</dbReference>
<organism evidence="2 3">
    <name type="scientific">Albula glossodonta</name>
    <name type="common">roundjaw bonefish</name>
    <dbReference type="NCBI Taxonomy" id="121402"/>
    <lineage>
        <taxon>Eukaryota</taxon>
        <taxon>Metazoa</taxon>
        <taxon>Chordata</taxon>
        <taxon>Craniata</taxon>
        <taxon>Vertebrata</taxon>
        <taxon>Euteleostomi</taxon>
        <taxon>Actinopterygii</taxon>
        <taxon>Neopterygii</taxon>
        <taxon>Teleostei</taxon>
        <taxon>Albuliformes</taxon>
        <taxon>Albulidae</taxon>
        <taxon>Albula</taxon>
    </lineage>
</organism>
<evidence type="ECO:0000313" key="3">
    <source>
        <dbReference type="Proteomes" id="UP000824540"/>
    </source>
</evidence>
<evidence type="ECO:0000313" key="2">
    <source>
        <dbReference type="EMBL" id="KAG9336169.1"/>
    </source>
</evidence>
<dbReference type="AlphaFoldDB" id="A0A8T2N729"/>
<comment type="caution">
    <text evidence="2">The sequence shown here is derived from an EMBL/GenBank/DDBJ whole genome shotgun (WGS) entry which is preliminary data.</text>
</comment>
<keyword evidence="3" id="KW-1185">Reference proteome</keyword>
<sequence length="126" mass="13569">MLSDLKLLDMDIQEGTFAAAIAPPVPTLTMPVMLQICFFRPNISSVSPLSPTVTQRPESPMKTDNFEAPVGQGLEEKSVALPGPPEGGNSVPHMRQNTERAGLPEPAGPLKHGWQHADSIMEILCL</sequence>
<name>A0A8T2N729_9TELE</name>
<proteinExistence type="predicted"/>
<feature type="compositionally biased region" description="Polar residues" evidence="1">
    <location>
        <begin position="48"/>
        <end position="57"/>
    </location>
</feature>
<dbReference type="Proteomes" id="UP000824540">
    <property type="component" value="Unassembled WGS sequence"/>
</dbReference>
<gene>
    <name evidence="2" type="ORF">JZ751_002516</name>
</gene>
<reference evidence="2" key="1">
    <citation type="thesis" date="2021" institute="BYU ScholarsArchive" country="Provo, UT, USA">
        <title>Applications of and Algorithms for Genome Assembly and Genomic Analyses with an Emphasis on Marine Teleosts.</title>
        <authorList>
            <person name="Pickett B.D."/>
        </authorList>
    </citation>
    <scope>NUCLEOTIDE SEQUENCE</scope>
    <source>
        <strain evidence="2">HI-2016</strain>
    </source>
</reference>